<dbReference type="GO" id="GO:0015628">
    <property type="term" value="P:protein secretion by the type II secretion system"/>
    <property type="evidence" value="ECO:0007669"/>
    <property type="project" value="TreeGrafter"/>
</dbReference>
<name>A0A430FVW0_9BIFI</name>
<dbReference type="InterPro" id="IPR003583">
    <property type="entry name" value="Hlx-hairpin-Hlx_DNA-bd_motif"/>
</dbReference>
<comment type="caution">
    <text evidence="4">The sequence shown here is derived from an EMBL/GenBank/DDBJ whole genome shotgun (WGS) entry which is preliminary data.</text>
</comment>
<dbReference type="EMBL" id="QXGK01000004">
    <property type="protein sequence ID" value="RSX57786.1"/>
    <property type="molecule type" value="Genomic_DNA"/>
</dbReference>
<sequence>MRSSDGETERGRVRRDRPRLAFTPTHALGAILLLAAALSASLTMLLSQAIRYETALSAANAATRVAGDHGGAVGDDDGSGNGGVGGGQSDVATGERTSPDGAGASSSDDSAGTTSEGDGTAADGVGPTDDGGNPGVGESSANDGNRPSAEAAAPDDGRIDLNTATSDELQTINGIGPVTAGRIIDYRTQHGRFDSVDQLLDVKGIGAKTLAKIRDQVTVR</sequence>
<dbReference type="AlphaFoldDB" id="A0A430FVW0"/>
<dbReference type="GO" id="GO:0015627">
    <property type="term" value="C:type II protein secretion system complex"/>
    <property type="evidence" value="ECO:0007669"/>
    <property type="project" value="TreeGrafter"/>
</dbReference>
<evidence type="ECO:0000313" key="4">
    <source>
        <dbReference type="EMBL" id="RSX57786.1"/>
    </source>
</evidence>
<evidence type="ECO:0000256" key="1">
    <source>
        <dbReference type="SAM" id="MobiDB-lite"/>
    </source>
</evidence>
<feature type="domain" description="Helix-hairpin-helix DNA-binding motif class 1" evidence="3">
    <location>
        <begin position="197"/>
        <end position="216"/>
    </location>
</feature>
<dbReference type="SUPFAM" id="SSF47781">
    <property type="entry name" value="RuvA domain 2-like"/>
    <property type="match status" value="1"/>
</dbReference>
<reference evidence="4 5" key="1">
    <citation type="submission" date="2018-09" db="EMBL/GenBank/DDBJ databases">
        <title>Characterization of the phylogenetic diversity of five novel species belonging to the genus Bifidobacterium.</title>
        <authorList>
            <person name="Lugli G.A."/>
            <person name="Duranti S."/>
            <person name="Milani C."/>
        </authorList>
    </citation>
    <scope>NUCLEOTIDE SEQUENCE [LARGE SCALE GENOMIC DNA]</scope>
    <source>
        <strain evidence="4 5">2033B</strain>
    </source>
</reference>
<keyword evidence="2" id="KW-0812">Transmembrane</keyword>
<accession>A0A430FVW0</accession>
<evidence type="ECO:0000256" key="2">
    <source>
        <dbReference type="SAM" id="Phobius"/>
    </source>
</evidence>
<dbReference type="SMART" id="SM00278">
    <property type="entry name" value="HhH1"/>
    <property type="match status" value="2"/>
</dbReference>
<feature type="region of interest" description="Disordered" evidence="1">
    <location>
        <begin position="69"/>
        <end position="165"/>
    </location>
</feature>
<dbReference type="Proteomes" id="UP000287470">
    <property type="component" value="Unassembled WGS sequence"/>
</dbReference>
<protein>
    <submittedName>
        <fullName evidence="4">Competence protein ComEA</fullName>
    </submittedName>
</protein>
<feature type="domain" description="Helix-hairpin-helix DNA-binding motif class 1" evidence="3">
    <location>
        <begin position="167"/>
        <end position="186"/>
    </location>
</feature>
<dbReference type="PANTHER" id="PTHR21180:SF32">
    <property type="entry name" value="ENDONUCLEASE_EXONUCLEASE_PHOSPHATASE FAMILY DOMAIN-CONTAINING PROTEIN 1"/>
    <property type="match status" value="1"/>
</dbReference>
<dbReference type="GO" id="GO:0006281">
    <property type="term" value="P:DNA repair"/>
    <property type="evidence" value="ECO:0007669"/>
    <property type="project" value="InterPro"/>
</dbReference>
<keyword evidence="2" id="KW-0472">Membrane</keyword>
<organism evidence="4 5">
    <name type="scientific">Bifidobacterium samirii</name>
    <dbReference type="NCBI Taxonomy" id="2306974"/>
    <lineage>
        <taxon>Bacteria</taxon>
        <taxon>Bacillati</taxon>
        <taxon>Actinomycetota</taxon>
        <taxon>Actinomycetes</taxon>
        <taxon>Bifidobacteriales</taxon>
        <taxon>Bifidobacteriaceae</taxon>
        <taxon>Bifidobacterium</taxon>
    </lineage>
</organism>
<dbReference type="InterPro" id="IPR004509">
    <property type="entry name" value="Competence_ComEA_HhH"/>
</dbReference>
<dbReference type="GO" id="GO:0003677">
    <property type="term" value="F:DNA binding"/>
    <property type="evidence" value="ECO:0007669"/>
    <property type="project" value="InterPro"/>
</dbReference>
<keyword evidence="2" id="KW-1133">Transmembrane helix</keyword>
<evidence type="ECO:0000259" key="3">
    <source>
        <dbReference type="SMART" id="SM00278"/>
    </source>
</evidence>
<feature type="compositionally biased region" description="Low complexity" evidence="1">
    <location>
        <begin position="89"/>
        <end position="124"/>
    </location>
</feature>
<feature type="compositionally biased region" description="Gly residues" evidence="1">
    <location>
        <begin position="69"/>
        <end position="88"/>
    </location>
</feature>
<dbReference type="InterPro" id="IPR010994">
    <property type="entry name" value="RuvA_2-like"/>
</dbReference>
<dbReference type="Pfam" id="PF12836">
    <property type="entry name" value="HHH_3"/>
    <property type="match status" value="1"/>
</dbReference>
<evidence type="ECO:0000313" key="5">
    <source>
        <dbReference type="Proteomes" id="UP000287470"/>
    </source>
</evidence>
<dbReference type="PANTHER" id="PTHR21180">
    <property type="entry name" value="ENDONUCLEASE/EXONUCLEASE/PHOSPHATASE FAMILY DOMAIN-CONTAINING PROTEIN 1"/>
    <property type="match status" value="1"/>
</dbReference>
<dbReference type="InterPro" id="IPR051675">
    <property type="entry name" value="Endo/Exo/Phosphatase_dom_1"/>
</dbReference>
<feature type="transmembrane region" description="Helical" evidence="2">
    <location>
        <begin position="20"/>
        <end position="46"/>
    </location>
</feature>
<gene>
    <name evidence="4" type="ORF">D2E24_0634</name>
</gene>
<keyword evidence="5" id="KW-1185">Reference proteome</keyword>
<proteinExistence type="predicted"/>
<dbReference type="NCBIfam" id="TIGR00426">
    <property type="entry name" value="competence protein ComEA helix-hairpin-helix repeat region"/>
    <property type="match status" value="1"/>
</dbReference>
<dbReference type="Gene3D" id="1.10.150.320">
    <property type="entry name" value="Photosystem II 12 kDa extrinsic protein"/>
    <property type="match status" value="1"/>
</dbReference>